<sequence length="516" mass="61013">MSQTSSKEIRLILGDQLNASHSWFTEVDTNILYVMMELRQETDYVRHHQQKILAFFAAMRGFAEALQNAGHRLLYIRLDDADNQQDLVANLDHVAQQQQCSRIALQYPDEYRLQQQLDDWLNDSDYQVSWYDSEHFFTARDALKDYFAEHKQLLMETFYRQLRRRTGYLMDEHHRPLGGDWNYDKKNRNKLPKTTSIPEPLCFANDVSDIAEMLDRMEVDYFGEAETKKLLWPVSRRQAKQLLNHFLSHGLADFGRYQDALTERGWSLFHSRLSFAMNCKMLSPRYVIEQALDYWQDHQEQIDIAQIEGFVRQILGWREFVRAVYWHYMPDYQQHNELQAKRALPDCYWTGNTRMKCLQHAIQQSLTYAYAHHIQRLMVCGNFALLCGIDPDAVDNWYLGVYVDAIEWVELPNTRGMSQFADGGIVGTKPYAASANYMHKMSDHCQDCHYQHNKTVGENACPLNSLYWHFIDRHQAALKDNPRMKMMYHQWQKRDPQEKQDIIEQAEQHLANINSL</sequence>
<keyword evidence="1" id="KW-0456">Lyase</keyword>
<dbReference type="eggNOG" id="COG3046">
    <property type="taxonomic scope" value="Bacteria"/>
</dbReference>
<dbReference type="Gene3D" id="1.25.40.80">
    <property type="match status" value="1"/>
</dbReference>
<dbReference type="InterPro" id="IPR052551">
    <property type="entry name" value="UV-DNA_repair_photolyase"/>
</dbReference>
<dbReference type="PANTHER" id="PTHR38657:SF1">
    <property type="entry name" value="SLR1343 PROTEIN"/>
    <property type="match status" value="1"/>
</dbReference>
<proteinExistence type="predicted"/>
<dbReference type="EMBL" id="AMRG01000008">
    <property type="protein sequence ID" value="EKE83742.1"/>
    <property type="molecule type" value="Genomic_DNA"/>
</dbReference>
<keyword evidence="2" id="KW-1185">Reference proteome</keyword>
<dbReference type="Proteomes" id="UP000014115">
    <property type="component" value="Unassembled WGS sequence"/>
</dbReference>
<dbReference type="SUPFAM" id="SSF48173">
    <property type="entry name" value="Cryptochrome/photolyase FAD-binding domain"/>
    <property type="match status" value="1"/>
</dbReference>
<name>K2KB15_9GAMM</name>
<dbReference type="GO" id="GO:0016829">
    <property type="term" value="F:lyase activity"/>
    <property type="evidence" value="ECO:0007669"/>
    <property type="project" value="UniProtKB-KW"/>
</dbReference>
<dbReference type="InterPro" id="IPR036134">
    <property type="entry name" value="Crypto/Photolyase_FAD-like_sf"/>
</dbReference>
<dbReference type="Gene3D" id="1.10.10.1710">
    <property type="entry name" value="Deoxyribodipyrimidine photolyase-related"/>
    <property type="match status" value="1"/>
</dbReference>
<protein>
    <submittedName>
        <fullName evidence="1">Deoxyribodipyrimidine photolyase</fullName>
    </submittedName>
</protein>
<dbReference type="PANTHER" id="PTHR38657">
    <property type="entry name" value="SLR1343 PROTEIN"/>
    <property type="match status" value="1"/>
</dbReference>
<reference evidence="1 2" key="1">
    <citation type="journal article" date="2012" name="J. Bacteriol.">
        <title>Genome Sequence of Idiomarina xiamenensis Type Strain 10-D-4.</title>
        <authorList>
            <person name="Lai Q."/>
            <person name="Wang L."/>
            <person name="Wang W."/>
            <person name="Shao Z."/>
        </authorList>
    </citation>
    <scope>NUCLEOTIDE SEQUENCE [LARGE SCALE GENOMIC DNA]</scope>
    <source>
        <strain evidence="1 2">10-D-4</strain>
    </source>
</reference>
<dbReference type="Pfam" id="PF04244">
    <property type="entry name" value="DPRP"/>
    <property type="match status" value="1"/>
</dbReference>
<gene>
    <name evidence="1" type="ORF">A10D4_07835</name>
</gene>
<dbReference type="Gene3D" id="3.40.50.620">
    <property type="entry name" value="HUPs"/>
    <property type="match status" value="1"/>
</dbReference>
<dbReference type="InterPro" id="IPR007357">
    <property type="entry name" value="PhrB-like"/>
</dbReference>
<evidence type="ECO:0000313" key="2">
    <source>
        <dbReference type="Proteomes" id="UP000014115"/>
    </source>
</evidence>
<organism evidence="1 2">
    <name type="scientific">Idiomarina xiamenensis 10-D-4</name>
    <dbReference type="NCBI Taxonomy" id="740709"/>
    <lineage>
        <taxon>Bacteria</taxon>
        <taxon>Pseudomonadati</taxon>
        <taxon>Pseudomonadota</taxon>
        <taxon>Gammaproteobacteria</taxon>
        <taxon>Alteromonadales</taxon>
        <taxon>Idiomarinaceae</taxon>
        <taxon>Idiomarina</taxon>
    </lineage>
</organism>
<accession>K2KB15</accession>
<dbReference type="Gene3D" id="1.10.579.10">
    <property type="entry name" value="DNA Cyclobutane Dipyrimidine Photolyase, subunit A, domain 3"/>
    <property type="match status" value="1"/>
</dbReference>
<dbReference type="OrthoDB" id="5288100at2"/>
<dbReference type="PATRIC" id="fig|740709.3.peg.1590"/>
<dbReference type="InterPro" id="IPR014729">
    <property type="entry name" value="Rossmann-like_a/b/a_fold"/>
</dbReference>
<evidence type="ECO:0000313" key="1">
    <source>
        <dbReference type="EMBL" id="EKE83742.1"/>
    </source>
</evidence>
<dbReference type="RefSeq" id="WP_008488790.1">
    <property type="nucleotide sequence ID" value="NZ_AMRG01000008.1"/>
</dbReference>
<comment type="caution">
    <text evidence="1">The sequence shown here is derived from an EMBL/GenBank/DDBJ whole genome shotgun (WGS) entry which is preliminary data.</text>
</comment>
<dbReference type="STRING" id="740709.A10D4_07835"/>
<dbReference type="AlphaFoldDB" id="K2KB15"/>